<dbReference type="Gene3D" id="1.20.1070.10">
    <property type="entry name" value="Rhodopsin 7-helix transmembrane proteins"/>
    <property type="match status" value="1"/>
</dbReference>
<evidence type="ECO:0000256" key="7">
    <source>
        <dbReference type="ARBA" id="ARBA00023040"/>
    </source>
</evidence>
<dbReference type="GO" id="GO:0004930">
    <property type="term" value="F:G protein-coupled receptor activity"/>
    <property type="evidence" value="ECO:0007669"/>
    <property type="project" value="UniProtKB-KW"/>
</dbReference>
<evidence type="ECO:0000256" key="4">
    <source>
        <dbReference type="ARBA" id="ARBA00022606"/>
    </source>
</evidence>
<evidence type="ECO:0000256" key="11">
    <source>
        <dbReference type="RuleBase" id="RU004423"/>
    </source>
</evidence>
<dbReference type="PANTHER" id="PTHR11394:SF151">
    <property type="entry name" value="TASTE RECEPTOR TYPE 2"/>
    <property type="match status" value="1"/>
</dbReference>
<evidence type="ECO:0000256" key="10">
    <source>
        <dbReference type="ARBA" id="ARBA00023224"/>
    </source>
</evidence>
<keyword evidence="9 12" id="KW-0675">Receptor</keyword>
<comment type="subcellular location">
    <subcellularLocation>
        <location evidence="1 12">Membrane</location>
        <topology evidence="1 12">Multi-pass membrane protein</topology>
    </subcellularLocation>
</comment>
<feature type="transmembrane region" description="Helical" evidence="13">
    <location>
        <begin position="84"/>
        <end position="104"/>
    </location>
</feature>
<name>A0A8J0T8T1_XENLA</name>
<feature type="transmembrane region" description="Helical" evidence="13">
    <location>
        <begin position="262"/>
        <end position="280"/>
    </location>
</feature>
<dbReference type="GO" id="GO:0016020">
    <property type="term" value="C:membrane"/>
    <property type="evidence" value="ECO:0000318"/>
    <property type="project" value="GO_Central"/>
</dbReference>
<feature type="transmembrane region" description="Helical" evidence="13">
    <location>
        <begin position="39"/>
        <end position="63"/>
    </location>
</feature>
<accession>A0A8J0T8T1</accession>
<evidence type="ECO:0000256" key="9">
    <source>
        <dbReference type="ARBA" id="ARBA00023170"/>
    </source>
</evidence>
<proteinExistence type="inferred from homology"/>
<evidence type="ECO:0000256" key="12">
    <source>
        <dbReference type="RuleBase" id="RU004424"/>
    </source>
</evidence>
<evidence type="ECO:0000313" key="15">
    <source>
        <dbReference type="RefSeq" id="XP_018080204.2"/>
    </source>
</evidence>
<evidence type="ECO:0000313" key="14">
    <source>
        <dbReference type="Proteomes" id="UP000186698"/>
    </source>
</evidence>
<dbReference type="AlphaFoldDB" id="A0A8J0T8T1"/>
<feature type="transmembrane region" description="Helical" evidence="13">
    <location>
        <begin position="286"/>
        <end position="308"/>
    </location>
</feature>
<keyword evidence="8 12" id="KW-0472">Membrane</keyword>
<dbReference type="FunFam" id="1.20.1070.10:FF:000055">
    <property type="entry name" value="Taste receptor type 2"/>
    <property type="match status" value="1"/>
</dbReference>
<dbReference type="CTD" id="108695744"/>
<reference evidence="15" key="1">
    <citation type="submission" date="2025-08" db="UniProtKB">
        <authorList>
            <consortium name="RefSeq"/>
        </authorList>
    </citation>
    <scope>IDENTIFICATION</scope>
    <source>
        <strain evidence="15">J_2021</strain>
        <tissue evidence="15">Erythrocytes</tissue>
    </source>
</reference>
<organism evidence="14 15">
    <name type="scientific">Xenopus laevis</name>
    <name type="common">African clawed frog</name>
    <dbReference type="NCBI Taxonomy" id="8355"/>
    <lineage>
        <taxon>Eukaryota</taxon>
        <taxon>Metazoa</taxon>
        <taxon>Chordata</taxon>
        <taxon>Craniata</taxon>
        <taxon>Vertebrata</taxon>
        <taxon>Euteleostomi</taxon>
        <taxon>Amphibia</taxon>
        <taxon>Batrachia</taxon>
        <taxon>Anura</taxon>
        <taxon>Pipoidea</taxon>
        <taxon>Pipidae</taxon>
        <taxon>Xenopodinae</taxon>
        <taxon>Xenopus</taxon>
        <taxon>Xenopus</taxon>
    </lineage>
</organism>
<dbReference type="RefSeq" id="XP_018080204.2">
    <property type="nucleotide sequence ID" value="XM_018224715.2"/>
</dbReference>
<comment type="similarity">
    <text evidence="2 11">Belongs to the G-protein coupled receptor T2R family.</text>
</comment>
<protein>
    <recommendedName>
        <fullName evidence="12">Taste receptor type 2</fullName>
    </recommendedName>
</protein>
<dbReference type="SUPFAM" id="SSF81321">
    <property type="entry name" value="Family A G protein-coupled receptor-like"/>
    <property type="match status" value="1"/>
</dbReference>
<dbReference type="GeneID" id="108695744"/>
<dbReference type="KEGG" id="xla:108695744"/>
<dbReference type="PANTHER" id="PTHR11394">
    <property type="entry name" value="TASTE RECEPTOR TYPE 2"/>
    <property type="match status" value="1"/>
</dbReference>
<feature type="transmembrane region" description="Helical" evidence="13">
    <location>
        <begin position="203"/>
        <end position="226"/>
    </location>
</feature>
<evidence type="ECO:0000256" key="3">
    <source>
        <dbReference type="ARBA" id="ARBA00022480"/>
    </source>
</evidence>
<evidence type="ECO:0000256" key="2">
    <source>
        <dbReference type="ARBA" id="ARBA00007376"/>
    </source>
</evidence>
<dbReference type="GO" id="GO:0033038">
    <property type="term" value="F:bitter taste receptor activity"/>
    <property type="evidence" value="ECO:0000318"/>
    <property type="project" value="GO_Central"/>
</dbReference>
<dbReference type="GO" id="GO:0001580">
    <property type="term" value="P:detection of chemical stimulus involved in sensory perception of bitter taste"/>
    <property type="evidence" value="ECO:0000318"/>
    <property type="project" value="GO_Central"/>
</dbReference>
<evidence type="ECO:0000256" key="8">
    <source>
        <dbReference type="ARBA" id="ARBA00023136"/>
    </source>
</evidence>
<evidence type="ECO:0000256" key="6">
    <source>
        <dbReference type="ARBA" id="ARBA00022989"/>
    </source>
</evidence>
<keyword evidence="10 12" id="KW-0807">Transducer</keyword>
<feature type="transmembrane region" description="Helical" evidence="13">
    <location>
        <begin position="155"/>
        <end position="175"/>
    </location>
</feature>
<keyword evidence="4 12" id="KW-0716">Sensory transduction</keyword>
<keyword evidence="5 12" id="KW-0812">Transmembrane</keyword>
<sequence length="344" mass="38486">MYTSNSIFNMEAGAGNLTMEPVHLNQSSLSNLNQIVSSWIIIFEVFIGSLANGFMVIASLMDFASRKKFGASESILICLGLSRFAFLWTLFFMFLMSTFLNSLIDKYLDVLMYVFLFLNNASLWYATWLCMFYCVRIVNISNCVFVVFKKNFDRCLPVLLLGSLALSVGLSLLLLCNSITNVDLTASTGSRPLGMSSKSTSRFLIISFIGSIPPFLVFCIAAWLVVDSLRKHTRMMKEQERTSFKEPSLEAHYGALKSVGHFFFFYVLYIISFSLYQSGIASPNSIGGSICTVLIGSYPSVHSILLLLQNNKLQQSLMSFFQKISCHQHAKVKKAESTSTCNTT</sequence>
<gene>
    <name evidence="15" type="primary">LOC108695744</name>
</gene>
<dbReference type="OrthoDB" id="8876749at2759"/>
<dbReference type="InterPro" id="IPR007960">
    <property type="entry name" value="TAS2R"/>
</dbReference>
<dbReference type="Pfam" id="PF05296">
    <property type="entry name" value="TAS2R"/>
    <property type="match status" value="1"/>
</dbReference>
<keyword evidence="7 12" id="KW-0297">G-protein coupled receptor</keyword>
<dbReference type="Proteomes" id="UP000186698">
    <property type="component" value="Chromosome 7L"/>
</dbReference>
<keyword evidence="3 12" id="KW-0919">Taste</keyword>
<keyword evidence="14" id="KW-1185">Reference proteome</keyword>
<keyword evidence="6 13" id="KW-1133">Transmembrane helix</keyword>
<evidence type="ECO:0000256" key="1">
    <source>
        <dbReference type="ARBA" id="ARBA00004141"/>
    </source>
</evidence>
<evidence type="ECO:0000256" key="13">
    <source>
        <dbReference type="SAM" id="Phobius"/>
    </source>
</evidence>
<evidence type="ECO:0000256" key="5">
    <source>
        <dbReference type="ARBA" id="ARBA00022692"/>
    </source>
</evidence>